<gene>
    <name evidence="2" type="ORF">D9757_012153</name>
</gene>
<proteinExistence type="predicted"/>
<name>A0A8H5LJT9_9AGAR</name>
<protein>
    <submittedName>
        <fullName evidence="2">Uncharacterized protein</fullName>
    </submittedName>
</protein>
<feature type="compositionally biased region" description="Low complexity" evidence="1">
    <location>
        <begin position="50"/>
        <end position="61"/>
    </location>
</feature>
<dbReference type="Proteomes" id="UP000518752">
    <property type="component" value="Unassembled WGS sequence"/>
</dbReference>
<comment type="caution">
    <text evidence="2">The sequence shown here is derived from an EMBL/GenBank/DDBJ whole genome shotgun (WGS) entry which is preliminary data.</text>
</comment>
<feature type="compositionally biased region" description="Low complexity" evidence="1">
    <location>
        <begin position="68"/>
        <end position="80"/>
    </location>
</feature>
<accession>A0A8H5LJT9</accession>
<evidence type="ECO:0000313" key="2">
    <source>
        <dbReference type="EMBL" id="KAF5359976.1"/>
    </source>
</evidence>
<feature type="region of interest" description="Disordered" evidence="1">
    <location>
        <begin position="1"/>
        <end position="159"/>
    </location>
</feature>
<organism evidence="2 3">
    <name type="scientific">Collybiopsis confluens</name>
    <dbReference type="NCBI Taxonomy" id="2823264"/>
    <lineage>
        <taxon>Eukaryota</taxon>
        <taxon>Fungi</taxon>
        <taxon>Dikarya</taxon>
        <taxon>Basidiomycota</taxon>
        <taxon>Agaricomycotina</taxon>
        <taxon>Agaricomycetes</taxon>
        <taxon>Agaricomycetidae</taxon>
        <taxon>Agaricales</taxon>
        <taxon>Marasmiineae</taxon>
        <taxon>Omphalotaceae</taxon>
        <taxon>Collybiopsis</taxon>
    </lineage>
</organism>
<feature type="compositionally biased region" description="Basic residues" evidence="1">
    <location>
        <begin position="142"/>
        <end position="159"/>
    </location>
</feature>
<keyword evidence="3" id="KW-1185">Reference proteome</keyword>
<reference evidence="2 3" key="1">
    <citation type="journal article" date="2020" name="ISME J.">
        <title>Uncovering the hidden diversity of litter-decomposition mechanisms in mushroom-forming fungi.</title>
        <authorList>
            <person name="Floudas D."/>
            <person name="Bentzer J."/>
            <person name="Ahren D."/>
            <person name="Johansson T."/>
            <person name="Persson P."/>
            <person name="Tunlid A."/>
        </authorList>
    </citation>
    <scope>NUCLEOTIDE SEQUENCE [LARGE SCALE GENOMIC DNA]</scope>
    <source>
        <strain evidence="2 3">CBS 406.79</strain>
    </source>
</reference>
<sequence length="159" mass="17214">MKNQFIESKAPPNSDEESIDFLASPADSDDELLHKNWTKPQFNVEEPVCSPSNPSASNSSAGTLLPASSTVVNVSSSGSGPLDNPSDPSALHASATSTKRHMTKSRFWTYEEVDSDADSNTNVGKGPEITQDADKPSATGRRYSKRIRMANRKKSEARK</sequence>
<evidence type="ECO:0000313" key="3">
    <source>
        <dbReference type="Proteomes" id="UP000518752"/>
    </source>
</evidence>
<dbReference type="AlphaFoldDB" id="A0A8H5LJT9"/>
<dbReference type="EMBL" id="JAACJN010000221">
    <property type="protein sequence ID" value="KAF5359976.1"/>
    <property type="molecule type" value="Genomic_DNA"/>
</dbReference>
<evidence type="ECO:0000256" key="1">
    <source>
        <dbReference type="SAM" id="MobiDB-lite"/>
    </source>
</evidence>